<dbReference type="AlphaFoldDB" id="A0A7M2RDG5"/>
<reference evidence="1 2" key="1">
    <citation type="submission" date="2020-10" db="EMBL/GenBank/DDBJ databases">
        <title>Blautia liquoris sp.nov., isolated from the mud in a fermentation cellar used for the production of Chinese strong-flavoured liquor.</title>
        <authorList>
            <person name="Lu L."/>
        </authorList>
    </citation>
    <scope>NUCLEOTIDE SEQUENCE [LARGE SCALE GENOMIC DNA]</scope>
    <source>
        <strain evidence="1 2">LZLJ-3</strain>
    </source>
</reference>
<dbReference type="Gene3D" id="3.40.50.300">
    <property type="entry name" value="P-loop containing nucleotide triphosphate hydrolases"/>
    <property type="match status" value="1"/>
</dbReference>
<dbReference type="Proteomes" id="UP000593601">
    <property type="component" value="Chromosome"/>
</dbReference>
<dbReference type="RefSeq" id="WP_193734727.1">
    <property type="nucleotide sequence ID" value="NZ_CP063304.1"/>
</dbReference>
<organism evidence="1 2">
    <name type="scientific">Blautia liquoris</name>
    <dbReference type="NCBI Taxonomy" id="2779518"/>
    <lineage>
        <taxon>Bacteria</taxon>
        <taxon>Bacillati</taxon>
        <taxon>Bacillota</taxon>
        <taxon>Clostridia</taxon>
        <taxon>Lachnospirales</taxon>
        <taxon>Lachnospiraceae</taxon>
        <taxon>Blautia</taxon>
    </lineage>
</organism>
<sequence>MDNEILESCKGYNNFLFIGEAGCGKSEIAVNFARRIADLNEKEVHFFDLDMTKPLFRSRDLTKELKSFGLHVHFEEQFMDAPVLTGGVNQQLNDTSIYTVLDVGGDYIGARSIGGYAPMINRQDTLIYYVINPYRPWSYDLDHIDLVLGEVLGVSHIDIKKIHMISNPNMGFQTDIDEIVKGNTKLNQLISPYKKLDFVCVREALYEEARQRLDLPVMPLHLYLTYPWD</sequence>
<gene>
    <name evidence="1" type="ORF">INP51_10085</name>
</gene>
<evidence type="ECO:0008006" key="3">
    <source>
        <dbReference type="Google" id="ProtNLM"/>
    </source>
</evidence>
<keyword evidence="2" id="KW-1185">Reference proteome</keyword>
<evidence type="ECO:0000313" key="2">
    <source>
        <dbReference type="Proteomes" id="UP000593601"/>
    </source>
</evidence>
<dbReference type="KEGG" id="bliq:INP51_10085"/>
<dbReference type="SUPFAM" id="SSF52540">
    <property type="entry name" value="P-loop containing nucleoside triphosphate hydrolases"/>
    <property type="match status" value="1"/>
</dbReference>
<proteinExistence type="predicted"/>
<dbReference type="EMBL" id="CP063304">
    <property type="protein sequence ID" value="QOV18365.1"/>
    <property type="molecule type" value="Genomic_DNA"/>
</dbReference>
<name>A0A7M2RDG5_9FIRM</name>
<dbReference type="InterPro" id="IPR027417">
    <property type="entry name" value="P-loop_NTPase"/>
</dbReference>
<evidence type="ECO:0000313" key="1">
    <source>
        <dbReference type="EMBL" id="QOV18365.1"/>
    </source>
</evidence>
<accession>A0A7M2RDG5</accession>
<protein>
    <recommendedName>
        <fullName evidence="3">CobQ/CobB/MinD/ParA nucleotide binding domain-containing protein</fullName>
    </recommendedName>
</protein>